<dbReference type="OrthoDB" id="7464992at2759"/>
<dbReference type="CDD" id="cd07331">
    <property type="entry name" value="M48C_Oma1_like"/>
    <property type="match status" value="1"/>
</dbReference>
<evidence type="ECO:0000313" key="12">
    <source>
        <dbReference type="EnsemblMetazoa" id="Aqu2.1.25695_001"/>
    </source>
</evidence>
<dbReference type="InterPro" id="IPR051156">
    <property type="entry name" value="Mito/Outer_Membr_Metalloprot"/>
</dbReference>
<dbReference type="InterPro" id="IPR001915">
    <property type="entry name" value="Peptidase_M48"/>
</dbReference>
<evidence type="ECO:0000256" key="5">
    <source>
        <dbReference type="ARBA" id="ARBA00023049"/>
    </source>
</evidence>
<dbReference type="GO" id="GO:0034982">
    <property type="term" value="P:mitochondrial protein processing"/>
    <property type="evidence" value="ECO:0007669"/>
    <property type="project" value="TreeGrafter"/>
</dbReference>
<keyword evidence="10" id="KW-1133">Transmembrane helix</keyword>
<protein>
    <recommendedName>
        <fullName evidence="7">Metalloendopeptidase OMA1, mitochondrial</fullName>
    </recommendedName>
    <alternativeName>
        <fullName evidence="8">Overlapping with the m-AAA protease 1 homolog</fullName>
    </alternativeName>
</protein>
<feature type="transmembrane region" description="Helical" evidence="10">
    <location>
        <begin position="27"/>
        <end position="49"/>
    </location>
</feature>
<gene>
    <name evidence="12" type="primary">100633474</name>
</gene>
<comment type="cofactor">
    <cofactor evidence="9">
        <name>Zn(2+)</name>
        <dbReference type="ChEBI" id="CHEBI:29105"/>
    </cofactor>
    <text evidence="9">Binds 1 zinc ion per subunit.</text>
</comment>
<keyword evidence="4 9" id="KW-0862">Zinc</keyword>
<keyword evidence="1 9" id="KW-0645">Protease</keyword>
<comment type="similarity">
    <text evidence="6 9">Belongs to the peptidase M48 family.</text>
</comment>
<dbReference type="KEGG" id="aqu:100633474"/>
<feature type="transmembrane region" description="Helical" evidence="10">
    <location>
        <begin position="70"/>
        <end position="88"/>
    </location>
</feature>
<dbReference type="OMA" id="RFNCYSE"/>
<evidence type="ECO:0000256" key="1">
    <source>
        <dbReference type="ARBA" id="ARBA00022670"/>
    </source>
</evidence>
<dbReference type="EnsemblMetazoa" id="XM_003388286.2">
    <property type="protein sequence ID" value="XP_003388334.1"/>
    <property type="gene ID" value="LOC100633474"/>
</dbReference>
<keyword evidence="5 9" id="KW-0482">Metalloprotease</keyword>
<evidence type="ECO:0000256" key="4">
    <source>
        <dbReference type="ARBA" id="ARBA00022833"/>
    </source>
</evidence>
<accession>A0A1X7UDI2</accession>
<proteinExistence type="inferred from homology"/>
<keyword evidence="13" id="KW-1185">Reference proteome</keyword>
<dbReference type="GO" id="GO:0005743">
    <property type="term" value="C:mitochondrial inner membrane"/>
    <property type="evidence" value="ECO:0007669"/>
    <property type="project" value="TreeGrafter"/>
</dbReference>
<dbReference type="InParanoid" id="A0A1X7UDI2"/>
<feature type="domain" description="Peptidase M48" evidence="11">
    <location>
        <begin position="169"/>
        <end position="333"/>
    </location>
</feature>
<dbReference type="PANTHER" id="PTHR22726:SF1">
    <property type="entry name" value="METALLOENDOPEPTIDASE OMA1, MITOCHONDRIAL"/>
    <property type="match status" value="1"/>
</dbReference>
<keyword evidence="3 9" id="KW-0378">Hydrolase</keyword>
<evidence type="ECO:0000256" key="3">
    <source>
        <dbReference type="ARBA" id="ARBA00022801"/>
    </source>
</evidence>
<evidence type="ECO:0000256" key="9">
    <source>
        <dbReference type="RuleBase" id="RU003983"/>
    </source>
</evidence>
<dbReference type="GO" id="GO:0046872">
    <property type="term" value="F:metal ion binding"/>
    <property type="evidence" value="ECO:0007669"/>
    <property type="project" value="UniProtKB-KW"/>
</dbReference>
<evidence type="ECO:0000256" key="2">
    <source>
        <dbReference type="ARBA" id="ARBA00022723"/>
    </source>
</evidence>
<evidence type="ECO:0000256" key="7">
    <source>
        <dbReference type="ARBA" id="ARBA00040360"/>
    </source>
</evidence>
<keyword evidence="10" id="KW-0472">Membrane</keyword>
<dbReference type="GO" id="GO:0004222">
    <property type="term" value="F:metalloendopeptidase activity"/>
    <property type="evidence" value="ECO:0007669"/>
    <property type="project" value="InterPro"/>
</dbReference>
<dbReference type="STRING" id="400682.A0A1X7UDI2"/>
<name>A0A1X7UDI2_AMPQE</name>
<evidence type="ECO:0000256" key="6">
    <source>
        <dbReference type="ARBA" id="ARBA00038233"/>
    </source>
</evidence>
<dbReference type="Proteomes" id="UP000007879">
    <property type="component" value="Unassembled WGS sequence"/>
</dbReference>
<evidence type="ECO:0000256" key="8">
    <source>
        <dbReference type="ARBA" id="ARBA00042978"/>
    </source>
</evidence>
<dbReference type="eggNOG" id="KOG2661">
    <property type="taxonomic scope" value="Eukaryota"/>
</dbReference>
<reference evidence="12" key="2">
    <citation type="submission" date="2017-05" db="UniProtKB">
        <authorList>
            <consortium name="EnsemblMetazoa"/>
        </authorList>
    </citation>
    <scope>IDENTIFICATION</scope>
</reference>
<reference evidence="13" key="1">
    <citation type="journal article" date="2010" name="Nature">
        <title>The Amphimedon queenslandica genome and the evolution of animal complexity.</title>
        <authorList>
            <person name="Srivastava M."/>
            <person name="Simakov O."/>
            <person name="Chapman J."/>
            <person name="Fahey B."/>
            <person name="Gauthier M.E."/>
            <person name="Mitros T."/>
            <person name="Richards G.S."/>
            <person name="Conaco C."/>
            <person name="Dacre M."/>
            <person name="Hellsten U."/>
            <person name="Larroux C."/>
            <person name="Putnam N.H."/>
            <person name="Stanke M."/>
            <person name="Adamska M."/>
            <person name="Darling A."/>
            <person name="Degnan S.M."/>
            <person name="Oakley T.H."/>
            <person name="Plachetzki D.C."/>
            <person name="Zhai Y."/>
            <person name="Adamski M."/>
            <person name="Calcino A."/>
            <person name="Cummins S.F."/>
            <person name="Goodstein D.M."/>
            <person name="Harris C."/>
            <person name="Jackson D.J."/>
            <person name="Leys S.P."/>
            <person name="Shu S."/>
            <person name="Woodcroft B.J."/>
            <person name="Vervoort M."/>
            <person name="Kosik K.S."/>
            <person name="Manning G."/>
            <person name="Degnan B.M."/>
            <person name="Rokhsar D.S."/>
        </authorList>
    </citation>
    <scope>NUCLEOTIDE SEQUENCE [LARGE SCALE GENOMIC DNA]</scope>
</reference>
<dbReference type="PANTHER" id="PTHR22726">
    <property type="entry name" value="METALLOENDOPEPTIDASE OMA1"/>
    <property type="match status" value="1"/>
</dbReference>
<evidence type="ECO:0000259" key="11">
    <source>
        <dbReference type="Pfam" id="PF01435"/>
    </source>
</evidence>
<sequence>MASMTPSMMARSARFFHTTPSFRAPPIWLLTPLGRFVVAFSARAARAVWKRLPEARKVKIKASLKRQRKYFYGAGSLCLAGGGVYYFTHLEFVPLTKRYRFMMYSRDDMCQLLKQEMGTAGPDSALNLKALIGDQKVLPADHQYYNTVIPLVRQIVTHNSWCERVNDIHWKITIVDNPELVNAVSLPTGDIVIFSGMLNACHNIDEASLMLSHEMAHIILDHGVETFSHSGLVSMLKLVCIAAIWFFIPNDLISFFTHKLFNGTVTILSNNRYSRKLEMEADQVGLLLASKACFNPERAIKLWKHLPMFNESDTVQEYFQTHPCNERRFMILQSLLPQAKELHSSGQCESRMKKEMKAFSASLAKLIGF</sequence>
<dbReference type="Gene3D" id="3.30.2010.10">
    <property type="entry name" value="Metalloproteases ('zincins'), catalytic domain"/>
    <property type="match status" value="1"/>
</dbReference>
<dbReference type="EnsemblMetazoa" id="Aqu2.1.25695_001">
    <property type="protein sequence ID" value="Aqu2.1.25695_001"/>
    <property type="gene ID" value="Aqu2.1.25695"/>
</dbReference>
<evidence type="ECO:0000256" key="10">
    <source>
        <dbReference type="SAM" id="Phobius"/>
    </source>
</evidence>
<keyword evidence="10" id="KW-0812">Transmembrane</keyword>
<dbReference type="Pfam" id="PF01435">
    <property type="entry name" value="Peptidase_M48"/>
    <property type="match status" value="1"/>
</dbReference>
<keyword evidence="2" id="KW-0479">Metal-binding</keyword>
<dbReference type="AlphaFoldDB" id="A0A1X7UDI2"/>
<evidence type="ECO:0000313" key="13">
    <source>
        <dbReference type="Proteomes" id="UP000007879"/>
    </source>
</evidence>
<organism evidence="12">
    <name type="scientific">Amphimedon queenslandica</name>
    <name type="common">Sponge</name>
    <dbReference type="NCBI Taxonomy" id="400682"/>
    <lineage>
        <taxon>Eukaryota</taxon>
        <taxon>Metazoa</taxon>
        <taxon>Porifera</taxon>
        <taxon>Demospongiae</taxon>
        <taxon>Heteroscleromorpha</taxon>
        <taxon>Haplosclerida</taxon>
        <taxon>Niphatidae</taxon>
        <taxon>Amphimedon</taxon>
    </lineage>
</organism>
<dbReference type="GO" id="GO:0006515">
    <property type="term" value="P:protein quality control for misfolded or incompletely synthesized proteins"/>
    <property type="evidence" value="ECO:0007669"/>
    <property type="project" value="TreeGrafter"/>
</dbReference>